<name>A0A1G8YS22_9FIRM</name>
<dbReference type="Pfam" id="PF04734">
    <property type="entry name" value="Ceramidase_alk"/>
    <property type="match status" value="1"/>
</dbReference>
<evidence type="ECO:0000313" key="2">
    <source>
        <dbReference type="EMBL" id="SDK05649.1"/>
    </source>
</evidence>
<keyword evidence="3" id="KW-1185">Reference proteome</keyword>
<evidence type="ECO:0000259" key="1">
    <source>
        <dbReference type="Pfam" id="PF04734"/>
    </source>
</evidence>
<dbReference type="Proteomes" id="UP000198718">
    <property type="component" value="Unassembled WGS sequence"/>
</dbReference>
<dbReference type="OrthoDB" id="622550at2"/>
<dbReference type="STRING" id="393762.SAMN05660472_00633"/>
<accession>A0A1G8YS22</accession>
<reference evidence="2 3" key="1">
    <citation type="submission" date="2016-10" db="EMBL/GenBank/DDBJ databases">
        <authorList>
            <person name="de Groot N.N."/>
        </authorList>
    </citation>
    <scope>NUCLEOTIDE SEQUENCE [LARGE SCALE GENOMIC DNA]</scope>
    <source>
        <strain evidence="2 3">DSM 18346</strain>
    </source>
</reference>
<dbReference type="RefSeq" id="WP_090550155.1">
    <property type="nucleotide sequence ID" value="NZ_FNFP01000001.1"/>
</dbReference>
<evidence type="ECO:0000313" key="3">
    <source>
        <dbReference type="Proteomes" id="UP000198718"/>
    </source>
</evidence>
<feature type="domain" description="Neutral/alkaline non-lysosomal ceramidase N-terminal" evidence="1">
    <location>
        <begin position="3"/>
        <end position="235"/>
    </location>
</feature>
<sequence>MYLGVSKMIITPPHPVRLCGYGNRIGTFKDVKEDIYLRIQIHSNAEKTIVFIYGDVLWWGSDFVAEIKPKLEGKFHLQQEDVFFVASHNHSGPPTSKKFTNTLETYDENYTNFLKEKIFEGIRVAFNNMEEVTGKLHTGTSRLNVFRRLKVGEKIMMAPNYKIDADHGLTIIGLYRKNQSLKGMIVHYPCHANISNENDIQPDYPGVALRMLDQKFANSVSIFLQGCTGDLRPNTVLGDKFSPGSYESVVKFARSFYEDCLKTMDEDKGVSLKFILKTSKKEVKLSQENFKKEEEIKKLLHSDIALEKEWAEQIIEKKNRDYEVLEINKISYANEISFLTFNAEISQYYSEFVKSLDKKIISIAYTNGMVGYICTNEQIVEGGYEPKESALYFALSGTYKPEIEEVIHNSIKELL</sequence>
<protein>
    <submittedName>
        <fullName evidence="2">Neutral/alkaline non-lysosomal ceramidase, N-terminal</fullName>
    </submittedName>
</protein>
<gene>
    <name evidence="2" type="ORF">SAMN05660472_00633</name>
</gene>
<dbReference type="AlphaFoldDB" id="A0A1G8YS22"/>
<organism evidence="2 3">
    <name type="scientific">Natronincola ferrireducens</name>
    <dbReference type="NCBI Taxonomy" id="393762"/>
    <lineage>
        <taxon>Bacteria</taxon>
        <taxon>Bacillati</taxon>
        <taxon>Bacillota</taxon>
        <taxon>Clostridia</taxon>
        <taxon>Peptostreptococcales</taxon>
        <taxon>Natronincolaceae</taxon>
        <taxon>Natronincola</taxon>
    </lineage>
</organism>
<proteinExistence type="predicted"/>
<dbReference type="EMBL" id="FNFP01000001">
    <property type="protein sequence ID" value="SDK05649.1"/>
    <property type="molecule type" value="Genomic_DNA"/>
</dbReference>
<dbReference type="InterPro" id="IPR031329">
    <property type="entry name" value="NEUT/ALK_ceramidase_N"/>
</dbReference>